<gene>
    <name evidence="2" type="ORF">pipiens_009203</name>
</gene>
<keyword evidence="1" id="KW-1133">Transmembrane helix</keyword>
<name>A0ABD1DEM9_CULPP</name>
<dbReference type="EMBL" id="JBEHCU010006014">
    <property type="protein sequence ID" value="KAL1398141.1"/>
    <property type="molecule type" value="Genomic_DNA"/>
</dbReference>
<accession>A0ABD1DEM9</accession>
<keyword evidence="1" id="KW-0812">Transmembrane</keyword>
<dbReference type="Proteomes" id="UP001562425">
    <property type="component" value="Unassembled WGS sequence"/>
</dbReference>
<feature type="transmembrane region" description="Helical" evidence="1">
    <location>
        <begin position="44"/>
        <end position="66"/>
    </location>
</feature>
<protein>
    <submittedName>
        <fullName evidence="2">Uncharacterized protein</fullName>
    </submittedName>
</protein>
<keyword evidence="1" id="KW-0472">Membrane</keyword>
<proteinExistence type="predicted"/>
<evidence type="ECO:0000256" key="1">
    <source>
        <dbReference type="SAM" id="Phobius"/>
    </source>
</evidence>
<reference evidence="2 3" key="1">
    <citation type="submission" date="2024-05" db="EMBL/GenBank/DDBJ databases">
        <title>Culex pipiens pipiens assembly and annotation.</title>
        <authorList>
            <person name="Alout H."/>
            <person name="Durand T."/>
        </authorList>
    </citation>
    <scope>NUCLEOTIDE SEQUENCE [LARGE SCALE GENOMIC DNA]</scope>
    <source>
        <strain evidence="2">HA-2024</strain>
        <tissue evidence="2">Whole body</tissue>
    </source>
</reference>
<feature type="non-terminal residue" evidence="2">
    <location>
        <position position="70"/>
    </location>
</feature>
<sequence>MVCELPSPRGEAGGEMGPMLRAYIGLMGGNLTPAQLGELCRLNLYGLAVNGVALAGLVAMLVYVGWRFNW</sequence>
<comment type="caution">
    <text evidence="2">The sequence shown here is derived from an EMBL/GenBank/DDBJ whole genome shotgun (WGS) entry which is preliminary data.</text>
</comment>
<evidence type="ECO:0000313" key="2">
    <source>
        <dbReference type="EMBL" id="KAL1398141.1"/>
    </source>
</evidence>
<keyword evidence="3" id="KW-1185">Reference proteome</keyword>
<dbReference type="AlphaFoldDB" id="A0ABD1DEM9"/>
<evidence type="ECO:0000313" key="3">
    <source>
        <dbReference type="Proteomes" id="UP001562425"/>
    </source>
</evidence>
<organism evidence="2 3">
    <name type="scientific">Culex pipiens pipiens</name>
    <name type="common">Northern house mosquito</name>
    <dbReference type="NCBI Taxonomy" id="38569"/>
    <lineage>
        <taxon>Eukaryota</taxon>
        <taxon>Metazoa</taxon>
        <taxon>Ecdysozoa</taxon>
        <taxon>Arthropoda</taxon>
        <taxon>Hexapoda</taxon>
        <taxon>Insecta</taxon>
        <taxon>Pterygota</taxon>
        <taxon>Neoptera</taxon>
        <taxon>Endopterygota</taxon>
        <taxon>Diptera</taxon>
        <taxon>Nematocera</taxon>
        <taxon>Culicoidea</taxon>
        <taxon>Culicidae</taxon>
        <taxon>Culicinae</taxon>
        <taxon>Culicini</taxon>
        <taxon>Culex</taxon>
        <taxon>Culex</taxon>
    </lineage>
</organism>